<evidence type="ECO:0000313" key="1">
    <source>
        <dbReference type="EnsemblPlants" id="AVESA.00010b.r2.4AG0622970.1.CDS"/>
    </source>
</evidence>
<evidence type="ECO:0000313" key="2">
    <source>
        <dbReference type="Proteomes" id="UP001732700"/>
    </source>
</evidence>
<name>A0ACD5WEJ5_AVESA</name>
<organism evidence="1 2">
    <name type="scientific">Avena sativa</name>
    <name type="common">Oat</name>
    <dbReference type="NCBI Taxonomy" id="4498"/>
    <lineage>
        <taxon>Eukaryota</taxon>
        <taxon>Viridiplantae</taxon>
        <taxon>Streptophyta</taxon>
        <taxon>Embryophyta</taxon>
        <taxon>Tracheophyta</taxon>
        <taxon>Spermatophyta</taxon>
        <taxon>Magnoliopsida</taxon>
        <taxon>Liliopsida</taxon>
        <taxon>Poales</taxon>
        <taxon>Poaceae</taxon>
        <taxon>BOP clade</taxon>
        <taxon>Pooideae</taxon>
        <taxon>Poodae</taxon>
        <taxon>Poeae</taxon>
        <taxon>Poeae Chloroplast Group 1 (Aveneae type)</taxon>
        <taxon>Aveninae</taxon>
        <taxon>Avena</taxon>
    </lineage>
</organism>
<keyword evidence="2" id="KW-1185">Reference proteome</keyword>
<protein>
    <submittedName>
        <fullName evidence="1">Uncharacterized protein</fullName>
    </submittedName>
</protein>
<proteinExistence type="predicted"/>
<reference evidence="1" key="1">
    <citation type="submission" date="2021-05" db="EMBL/GenBank/DDBJ databases">
        <authorList>
            <person name="Scholz U."/>
            <person name="Mascher M."/>
            <person name="Fiebig A."/>
        </authorList>
    </citation>
    <scope>NUCLEOTIDE SEQUENCE [LARGE SCALE GENOMIC DNA]</scope>
</reference>
<sequence length="639" mass="73747">MKNETRITQWPEEPFYLDDCEVFPQVPRTDLLPLISQVRTMLRSMNDGEISISAYDTAWVAMVPRLDGSDGPQFPTTIQWIVNNQLPDSSWGDATLFSAHDRMTNTLACVVALTKWSIEPEKCKRGLTFLQENMWMLTEEAVERMTIGFEIAFPSLIEAARSLGIDFPYDHHALQSIYAKREVKVKMIPKDVMHRIPTSILFSLEGMTGLDWQKLLKLQSIDGSFLYSPSATAYALMQTGDKKCLEYINRIVKKFSGGVPNVYPVDLFEHLWAVDRLERLGISRYFQREIEHCMVYAKRYWTEEGISWVRNSDLKDLDDTAMAFRLLRLHGHNVSPSAFKNFEKDGKFFCLAGQSIEAVTGMYNLNRASQISFPGEDVLQRARAFSCEFLREREAQGTIHDKWIIAKDLPGEVQYTLDFPWYASLPRIEARTYLDQYGGIDDVWIGKTFYRMPLVNNNTYLELARHDFNNCQVLHQLEWHDLQRWFIEGGLEAFQLAPEDVLRTYFLAVACIFEPSRAIERVAWTTVSVLANIISVHLGNSLSGKNKMVQFLRTGLYEENDDLSGLKRNTKDEILVRALQKLIDLLAREAPPTPKEPNYIHDQLRFAWNEWMMQQINTGDDIYRKSSVILQGSCMVNDR</sequence>
<dbReference type="Proteomes" id="UP001732700">
    <property type="component" value="Chromosome 4A"/>
</dbReference>
<accession>A0ACD5WEJ5</accession>
<reference evidence="1" key="2">
    <citation type="submission" date="2025-09" db="UniProtKB">
        <authorList>
            <consortium name="EnsemblPlants"/>
        </authorList>
    </citation>
    <scope>IDENTIFICATION</scope>
</reference>
<dbReference type="EnsemblPlants" id="AVESA.00010b.r2.4AG0622970.1">
    <property type="protein sequence ID" value="AVESA.00010b.r2.4AG0622970.1.CDS"/>
    <property type="gene ID" value="AVESA.00010b.r2.4AG0622970"/>
</dbReference>